<dbReference type="SUPFAM" id="SSF56399">
    <property type="entry name" value="ADP-ribosylation"/>
    <property type="match status" value="1"/>
</dbReference>
<reference evidence="2" key="2">
    <citation type="submission" date="2024-07" db="EMBL/GenBank/DDBJ databases">
        <title>A complete genome sequence for Pseudomonas syringae CC1417.</title>
        <authorList>
            <person name="Baltrus D.A."/>
        </authorList>
    </citation>
    <scope>NUCLEOTIDE SEQUENCE</scope>
    <source>
        <strain evidence="2">CC1417</strain>
    </source>
</reference>
<evidence type="ECO:0000259" key="1">
    <source>
        <dbReference type="Pfam" id="PF20178"/>
    </source>
</evidence>
<dbReference type="Gene3D" id="3.90.176.10">
    <property type="entry name" value="Toxin ADP-ribosyltransferase, Chain A, domain 1"/>
    <property type="match status" value="1"/>
</dbReference>
<name>A0AAU8LLY8_PSESX</name>
<dbReference type="PROSITE" id="PS51996">
    <property type="entry name" value="TR_MART"/>
    <property type="match status" value="1"/>
</dbReference>
<dbReference type="InterPro" id="IPR046673">
    <property type="entry name" value="ToxA_N"/>
</dbReference>
<dbReference type="RefSeq" id="WP_024695719.1">
    <property type="nucleotide sequence ID" value="NZ_CP159362.1"/>
</dbReference>
<gene>
    <name evidence="2" type="ORF">N011_08070</name>
</gene>
<dbReference type="EMBL" id="CP159362">
    <property type="protein sequence ID" value="XCN69227.1"/>
    <property type="molecule type" value="Genomic_DNA"/>
</dbReference>
<proteinExistence type="predicted"/>
<protein>
    <submittedName>
        <fullName evidence="2">DUF6543 domain-containing protein</fullName>
    </submittedName>
</protein>
<dbReference type="AlphaFoldDB" id="A0AAU8LLY8"/>
<dbReference type="Pfam" id="PF20178">
    <property type="entry name" value="ToxA_N"/>
    <property type="match status" value="1"/>
</dbReference>
<organism evidence="2">
    <name type="scientific">Pseudomonas syringae CC1417</name>
    <dbReference type="NCBI Taxonomy" id="1357272"/>
    <lineage>
        <taxon>Bacteria</taxon>
        <taxon>Pseudomonadati</taxon>
        <taxon>Pseudomonadota</taxon>
        <taxon>Gammaproteobacteria</taxon>
        <taxon>Pseudomonadales</taxon>
        <taxon>Pseudomonadaceae</taxon>
        <taxon>Pseudomonas</taxon>
        <taxon>Pseudomonas syringae</taxon>
    </lineage>
</organism>
<evidence type="ECO:0000313" key="2">
    <source>
        <dbReference type="EMBL" id="XCN69227.1"/>
    </source>
</evidence>
<sequence>MHETTHQALPAPATDTWADKQLQARAATLMNAYPDLYVLAFQAARGILLNHTGKSLDPGDVYWHRFERADSSGLTFTGWEHVGPPSESMTLIELVMHRFNASDNVSVDQLNTDSGFYLAGPGERFYNERNEVPMLPSDVLQDFWKLDFAADCRQKVDTFWRVHDQDFCTLAKLNLLSSAGLALSRKQLRVDDFDTLLSALTGLNDPQVTWAMLQQNPPFAGGIAMQVLECAGHVSRDMLRISDANGRQILYSPAAEPAFQCFDDEQELYQWLQTQLADATTRDALVSHFVRKPQQQALSATLSTLGARPWSAEQTLLGHLTLTSAQPVFEHLRDVARQEMNEDVHEQLTSSASLRKQLWIGYLGAFIRVAGGAAALAWPVALSLIGAGIASVGLNIDQAVNGRTAQLRKAGVRGAVMNAVYLFLNLPLLADIGRDAQVAPAVDDEAAALAGLEGNEVLEDIPAVVQGHARGVHVLGNGQTWITLGELPYRVRYLESLKTWAIVDPENPFAFNGARPVRLNELDQWELIRKPGLQGGKPLMEDASGASSAQNLVPASSSFWDTHMQFNLAEEQRLSALGNQRQESVLGIYELDEDEEVISDSEGEEVVIDAWNEKHRVFKTTDNAYFGGAITRYTEDDDAYNVFLRTGERTEANQIEAVEQLIEDLGDVAHNNDVALYRGGSGERGTSGKVFREGRLKVGDVLVNTDVTSFSENPYIARVFASSQGGVSSTGFKGEITFDDTSVVFELPAKEYLTATPISPFSNSPNEVESVFLPGNYFEIRRIEELAGSNYRFINVQLRQVPVEQVSGPAYDLRTGEAFSREQYAAKLGDDAKALVDGLFPPRS</sequence>
<feature type="domain" description="Dermonecrotic toxin N-terminal" evidence="1">
    <location>
        <begin position="31"/>
        <end position="290"/>
    </location>
</feature>
<accession>A0AAU8LLY8</accession>
<reference evidence="2" key="1">
    <citation type="journal article" date="2014" name="Genome Announc.">
        <title>Draft Genome Sequences of a Phylogenetically Diverse Suite of Pseudomonas syringae Strains from Multiple Source Populations.</title>
        <authorList>
            <person name="Baltrus D.A."/>
            <person name="Yourstone S."/>
            <person name="Lind A."/>
            <person name="Guilbaud C."/>
            <person name="Sands D.C."/>
            <person name="Jones C.D."/>
            <person name="Morris C.E."/>
            <person name="Dangl J.L."/>
        </authorList>
    </citation>
    <scope>NUCLEOTIDE SEQUENCE</scope>
    <source>
        <strain evidence="2">CC1417</strain>
    </source>
</reference>